<proteinExistence type="predicted"/>
<dbReference type="PANTHER" id="PTHR47354">
    <property type="entry name" value="NADH OXIDOREDUCTASE HCR"/>
    <property type="match status" value="1"/>
</dbReference>
<sequence>MKKFKVESIRNLTDSVYVVRIERNGFIFQTGQFVMLSPEKLAQQREYSVYSGEHDPYIEVLIREVEGGNTSKRLKLLHPGDKIKLDGPFGFFKFHPDMFAGDLFLFVATGTGISPFHSFIRTFPNLDYQLVHGVRYGTEAYEHDDFTKSRITLCTSGDSSGDFEGRVTDYMALQKLNPDTNCFLCGNSEMITEMFDILTTKGVPVSNIYSEVYF</sequence>
<dbReference type="InterPro" id="IPR017938">
    <property type="entry name" value="Riboflavin_synthase-like_b-brl"/>
</dbReference>
<dbReference type="SUPFAM" id="SSF63380">
    <property type="entry name" value="Riboflavin synthase domain-like"/>
    <property type="match status" value="1"/>
</dbReference>
<reference evidence="2 3" key="1">
    <citation type="submission" date="2019-11" db="EMBL/GenBank/DDBJ databases">
        <authorList>
            <person name="Zheng R.K."/>
            <person name="Sun C.M."/>
        </authorList>
    </citation>
    <scope>NUCLEOTIDE SEQUENCE [LARGE SCALE GENOMIC DNA]</scope>
    <source>
        <strain evidence="2 3">WC007</strain>
    </source>
</reference>
<dbReference type="Gene3D" id="2.40.30.10">
    <property type="entry name" value="Translation factors"/>
    <property type="match status" value="1"/>
</dbReference>
<dbReference type="InterPro" id="IPR039261">
    <property type="entry name" value="FNR_nucleotide-bd"/>
</dbReference>
<protein>
    <submittedName>
        <fullName evidence="2">Oxidoreductase</fullName>
    </submittedName>
</protein>
<dbReference type="GO" id="GO:0016491">
    <property type="term" value="F:oxidoreductase activity"/>
    <property type="evidence" value="ECO:0007669"/>
    <property type="project" value="InterPro"/>
</dbReference>
<dbReference type="EMBL" id="CP046401">
    <property type="protein sequence ID" value="QGY45954.1"/>
    <property type="molecule type" value="Genomic_DNA"/>
</dbReference>
<dbReference type="AlphaFoldDB" id="A0A6I6K7G8"/>
<dbReference type="Proteomes" id="UP000428260">
    <property type="component" value="Chromosome"/>
</dbReference>
<evidence type="ECO:0000313" key="2">
    <source>
        <dbReference type="EMBL" id="QGY45954.1"/>
    </source>
</evidence>
<dbReference type="InterPro" id="IPR001433">
    <property type="entry name" value="OxRdtase_FAD/NAD-bd"/>
</dbReference>
<dbReference type="InterPro" id="IPR017927">
    <property type="entry name" value="FAD-bd_FR_type"/>
</dbReference>
<name>A0A6I6K7G8_9BACT</name>
<dbReference type="Pfam" id="PF00970">
    <property type="entry name" value="FAD_binding_6"/>
    <property type="match status" value="1"/>
</dbReference>
<dbReference type="PROSITE" id="PS51384">
    <property type="entry name" value="FAD_FR"/>
    <property type="match status" value="1"/>
</dbReference>
<feature type="domain" description="FAD-binding FR-type" evidence="1">
    <location>
        <begin position="1"/>
        <end position="95"/>
    </location>
</feature>
<accession>A0A6I6K7G8</accession>
<evidence type="ECO:0000259" key="1">
    <source>
        <dbReference type="PROSITE" id="PS51384"/>
    </source>
</evidence>
<dbReference type="InterPro" id="IPR050415">
    <property type="entry name" value="MRET"/>
</dbReference>
<dbReference type="Pfam" id="PF00175">
    <property type="entry name" value="NAD_binding_1"/>
    <property type="match status" value="1"/>
</dbReference>
<dbReference type="PANTHER" id="PTHR47354:SF5">
    <property type="entry name" value="PROTEIN RFBI"/>
    <property type="match status" value="1"/>
</dbReference>
<dbReference type="RefSeq" id="WP_158869093.1">
    <property type="nucleotide sequence ID" value="NZ_CP046401.1"/>
</dbReference>
<dbReference type="InterPro" id="IPR008333">
    <property type="entry name" value="Cbr1-like_FAD-bd_dom"/>
</dbReference>
<dbReference type="KEGG" id="mcos:GM418_20455"/>
<organism evidence="2 3">
    <name type="scientific">Maribellus comscasis</name>
    <dbReference type="NCBI Taxonomy" id="2681766"/>
    <lineage>
        <taxon>Bacteria</taxon>
        <taxon>Pseudomonadati</taxon>
        <taxon>Bacteroidota</taxon>
        <taxon>Bacteroidia</taxon>
        <taxon>Marinilabiliales</taxon>
        <taxon>Prolixibacteraceae</taxon>
        <taxon>Maribellus</taxon>
    </lineage>
</organism>
<dbReference type="Gene3D" id="3.40.50.80">
    <property type="entry name" value="Nucleotide-binding domain of ferredoxin-NADP reductase (FNR) module"/>
    <property type="match status" value="1"/>
</dbReference>
<dbReference type="SUPFAM" id="SSF52343">
    <property type="entry name" value="Ferredoxin reductase-like, C-terminal NADP-linked domain"/>
    <property type="match status" value="1"/>
</dbReference>
<gene>
    <name evidence="2" type="ORF">GM418_20455</name>
</gene>
<evidence type="ECO:0000313" key="3">
    <source>
        <dbReference type="Proteomes" id="UP000428260"/>
    </source>
</evidence>
<keyword evidence="3" id="KW-1185">Reference proteome</keyword>